<sequence length="115" mass="12547">MRRKRRSATLLYVCALIVLEDLQLLCTPSTGVLALTETSLYHRCPDGFVSEGQRIDNQLARSQMDCADQCLRTMDCKAVNVFPYDDESGLTNCSLIGVHSPGICDGLSEAASESS</sequence>
<protein>
    <recommendedName>
        <fullName evidence="4">Apple domain-containing protein</fullName>
    </recommendedName>
</protein>
<name>A0ABD0JWX7_9CAEN</name>
<evidence type="ECO:0000313" key="3">
    <source>
        <dbReference type="Proteomes" id="UP001519460"/>
    </source>
</evidence>
<organism evidence="2 3">
    <name type="scientific">Batillaria attramentaria</name>
    <dbReference type="NCBI Taxonomy" id="370345"/>
    <lineage>
        <taxon>Eukaryota</taxon>
        <taxon>Metazoa</taxon>
        <taxon>Spiralia</taxon>
        <taxon>Lophotrochozoa</taxon>
        <taxon>Mollusca</taxon>
        <taxon>Gastropoda</taxon>
        <taxon>Caenogastropoda</taxon>
        <taxon>Sorbeoconcha</taxon>
        <taxon>Cerithioidea</taxon>
        <taxon>Batillariidae</taxon>
        <taxon>Batillaria</taxon>
    </lineage>
</organism>
<keyword evidence="1" id="KW-0732">Signal</keyword>
<comment type="caution">
    <text evidence="2">The sequence shown here is derived from an EMBL/GenBank/DDBJ whole genome shotgun (WGS) entry which is preliminary data.</text>
</comment>
<accession>A0ABD0JWX7</accession>
<evidence type="ECO:0008006" key="4">
    <source>
        <dbReference type="Google" id="ProtNLM"/>
    </source>
</evidence>
<dbReference type="AlphaFoldDB" id="A0ABD0JWX7"/>
<keyword evidence="3" id="KW-1185">Reference proteome</keyword>
<proteinExistence type="predicted"/>
<dbReference type="EMBL" id="JACVVK020000303">
    <property type="protein sequence ID" value="KAK7479408.1"/>
    <property type="molecule type" value="Genomic_DNA"/>
</dbReference>
<gene>
    <name evidence="2" type="ORF">BaRGS_00029325</name>
</gene>
<dbReference type="Proteomes" id="UP001519460">
    <property type="component" value="Unassembled WGS sequence"/>
</dbReference>
<evidence type="ECO:0000256" key="1">
    <source>
        <dbReference type="SAM" id="SignalP"/>
    </source>
</evidence>
<reference evidence="2 3" key="1">
    <citation type="journal article" date="2023" name="Sci. Data">
        <title>Genome assembly of the Korean intertidal mud-creeper Batillaria attramentaria.</title>
        <authorList>
            <person name="Patra A.K."/>
            <person name="Ho P.T."/>
            <person name="Jun S."/>
            <person name="Lee S.J."/>
            <person name="Kim Y."/>
            <person name="Won Y.J."/>
        </authorList>
    </citation>
    <scope>NUCLEOTIDE SEQUENCE [LARGE SCALE GENOMIC DNA]</scope>
    <source>
        <strain evidence="2">Wonlab-2016</strain>
    </source>
</reference>
<feature type="signal peptide" evidence="1">
    <location>
        <begin position="1"/>
        <end position="34"/>
    </location>
</feature>
<feature type="chain" id="PRO_5044788220" description="Apple domain-containing protein" evidence="1">
    <location>
        <begin position="35"/>
        <end position="115"/>
    </location>
</feature>
<evidence type="ECO:0000313" key="2">
    <source>
        <dbReference type="EMBL" id="KAK7479408.1"/>
    </source>
</evidence>